<dbReference type="InterPro" id="IPR023397">
    <property type="entry name" value="SAM-dep_MeTrfase_MraW_recog"/>
</dbReference>
<dbReference type="GO" id="GO:0071424">
    <property type="term" value="F:rRNA (cytosine-N4-)-methyltransferase activity"/>
    <property type="evidence" value="ECO:0007669"/>
    <property type="project" value="TreeGrafter"/>
</dbReference>
<accession>A0A9D1YWN8</accession>
<sequence length="230" mass="25184">ALQSAGVATVDGILFDLGVSSLQLDEADRGFAYARDAPLDMRMDQTGDLTAETIIAEWSAAELARIFRDYGDERLAMRYAEHIVTARQESPISSSARLVDILQGATPARLRNAGHPAKRVFQALRIAVNRELEVLEAALPAALDALAVQGRIVVMSYQSHEDRMVKRVFRDATTSSSPAGLPVELPEHAAAFTLLTRGAERAPEEEQARNPRSIPARLRAVRREGVRSSR</sequence>
<evidence type="ECO:0000256" key="4">
    <source>
        <dbReference type="ARBA" id="ARBA00022679"/>
    </source>
</evidence>
<evidence type="ECO:0000256" key="1">
    <source>
        <dbReference type="ARBA" id="ARBA00010396"/>
    </source>
</evidence>
<feature type="compositionally biased region" description="Basic and acidic residues" evidence="6">
    <location>
        <begin position="198"/>
        <end position="209"/>
    </location>
</feature>
<evidence type="ECO:0000256" key="2">
    <source>
        <dbReference type="ARBA" id="ARBA00022552"/>
    </source>
</evidence>
<evidence type="ECO:0000313" key="7">
    <source>
        <dbReference type="EMBL" id="HIY67244.1"/>
    </source>
</evidence>
<keyword evidence="3 7" id="KW-0489">Methyltransferase</keyword>
<name>A0A9D1YWN8_9MICO</name>
<dbReference type="SUPFAM" id="SSF53335">
    <property type="entry name" value="S-adenosyl-L-methionine-dependent methyltransferases"/>
    <property type="match status" value="1"/>
</dbReference>
<comment type="caution">
    <text evidence="7">The sequence shown here is derived from an EMBL/GenBank/DDBJ whole genome shotgun (WGS) entry which is preliminary data.</text>
</comment>
<dbReference type="InterPro" id="IPR029063">
    <property type="entry name" value="SAM-dependent_MTases_sf"/>
</dbReference>
<keyword evidence="4 7" id="KW-0808">Transferase</keyword>
<dbReference type="AlphaFoldDB" id="A0A9D1YWN8"/>
<keyword evidence="2" id="KW-0698">rRNA processing</keyword>
<dbReference type="GO" id="GO:0005737">
    <property type="term" value="C:cytoplasm"/>
    <property type="evidence" value="ECO:0007669"/>
    <property type="project" value="TreeGrafter"/>
</dbReference>
<protein>
    <submittedName>
        <fullName evidence="7">16S rRNA (Cytosine(1402)-N(4))-methyltransferase RsmH</fullName>
        <ecNumber evidence="7">2.1.1.199</ecNumber>
    </submittedName>
</protein>
<evidence type="ECO:0000256" key="6">
    <source>
        <dbReference type="SAM" id="MobiDB-lite"/>
    </source>
</evidence>
<feature type="compositionally biased region" description="Basic and acidic residues" evidence="6">
    <location>
        <begin position="221"/>
        <end position="230"/>
    </location>
</feature>
<keyword evidence="5" id="KW-0949">S-adenosyl-L-methionine</keyword>
<evidence type="ECO:0000256" key="3">
    <source>
        <dbReference type="ARBA" id="ARBA00022603"/>
    </source>
</evidence>
<evidence type="ECO:0000313" key="8">
    <source>
        <dbReference type="Proteomes" id="UP000824005"/>
    </source>
</evidence>
<evidence type="ECO:0000256" key="5">
    <source>
        <dbReference type="ARBA" id="ARBA00022691"/>
    </source>
</evidence>
<dbReference type="InterPro" id="IPR002903">
    <property type="entry name" value="RsmH"/>
</dbReference>
<dbReference type="PANTHER" id="PTHR11265">
    <property type="entry name" value="S-ADENOSYL-METHYLTRANSFERASE MRAW"/>
    <property type="match status" value="1"/>
</dbReference>
<gene>
    <name evidence="7" type="primary">rsmH</name>
    <name evidence="7" type="ORF">H9830_13325</name>
</gene>
<dbReference type="EC" id="2.1.1.199" evidence="7"/>
<feature type="region of interest" description="Disordered" evidence="6">
    <location>
        <begin position="197"/>
        <end position="230"/>
    </location>
</feature>
<dbReference type="NCBIfam" id="TIGR00006">
    <property type="entry name" value="16S rRNA (cytosine(1402)-N(4))-methyltransferase RsmH"/>
    <property type="match status" value="1"/>
</dbReference>
<dbReference type="Proteomes" id="UP000824005">
    <property type="component" value="Unassembled WGS sequence"/>
</dbReference>
<organism evidence="7 8">
    <name type="scientific">Candidatus Agrococcus pullicola</name>
    <dbReference type="NCBI Taxonomy" id="2838429"/>
    <lineage>
        <taxon>Bacteria</taxon>
        <taxon>Bacillati</taxon>
        <taxon>Actinomycetota</taxon>
        <taxon>Actinomycetes</taxon>
        <taxon>Micrococcales</taxon>
        <taxon>Microbacteriaceae</taxon>
        <taxon>Agrococcus</taxon>
    </lineage>
</organism>
<dbReference type="Gene3D" id="1.10.150.170">
    <property type="entry name" value="Putative methyltransferase TM0872, insert domain"/>
    <property type="match status" value="1"/>
</dbReference>
<reference evidence="7" key="2">
    <citation type="submission" date="2021-04" db="EMBL/GenBank/DDBJ databases">
        <authorList>
            <person name="Gilroy R."/>
        </authorList>
    </citation>
    <scope>NUCLEOTIDE SEQUENCE</scope>
    <source>
        <strain evidence="7">ChiGjej1B1-98</strain>
    </source>
</reference>
<feature type="non-terminal residue" evidence="7">
    <location>
        <position position="1"/>
    </location>
</feature>
<dbReference type="Gene3D" id="3.40.50.150">
    <property type="entry name" value="Vaccinia Virus protein VP39"/>
    <property type="match status" value="1"/>
</dbReference>
<proteinExistence type="inferred from homology"/>
<dbReference type="PANTHER" id="PTHR11265:SF0">
    <property type="entry name" value="12S RRNA N4-METHYLCYTIDINE METHYLTRANSFERASE"/>
    <property type="match status" value="1"/>
</dbReference>
<dbReference type="EMBL" id="DXDC01000402">
    <property type="protein sequence ID" value="HIY67244.1"/>
    <property type="molecule type" value="Genomic_DNA"/>
</dbReference>
<reference evidence="7" key="1">
    <citation type="journal article" date="2021" name="PeerJ">
        <title>Extensive microbial diversity within the chicken gut microbiome revealed by metagenomics and culture.</title>
        <authorList>
            <person name="Gilroy R."/>
            <person name="Ravi A."/>
            <person name="Getino M."/>
            <person name="Pursley I."/>
            <person name="Horton D.L."/>
            <person name="Alikhan N.F."/>
            <person name="Baker D."/>
            <person name="Gharbi K."/>
            <person name="Hall N."/>
            <person name="Watson M."/>
            <person name="Adriaenssens E.M."/>
            <person name="Foster-Nyarko E."/>
            <person name="Jarju S."/>
            <person name="Secka A."/>
            <person name="Antonio M."/>
            <person name="Oren A."/>
            <person name="Chaudhuri R.R."/>
            <person name="La Ragione R."/>
            <person name="Hildebrand F."/>
            <person name="Pallen M.J."/>
        </authorList>
    </citation>
    <scope>NUCLEOTIDE SEQUENCE</scope>
    <source>
        <strain evidence="7">ChiGjej1B1-98</strain>
    </source>
</reference>
<dbReference type="GO" id="GO:0070475">
    <property type="term" value="P:rRNA base methylation"/>
    <property type="evidence" value="ECO:0007669"/>
    <property type="project" value="TreeGrafter"/>
</dbReference>
<dbReference type="SUPFAM" id="SSF81799">
    <property type="entry name" value="Putative methyltransferase TM0872, insert domain"/>
    <property type="match status" value="1"/>
</dbReference>
<dbReference type="Pfam" id="PF01795">
    <property type="entry name" value="Methyltransf_5"/>
    <property type="match status" value="1"/>
</dbReference>
<comment type="similarity">
    <text evidence="1">Belongs to the methyltransferase superfamily. RsmH family.</text>
</comment>